<comment type="similarity">
    <text evidence="7">Belongs to the ENTREP family.</text>
</comment>
<dbReference type="Pfam" id="PF00078">
    <property type="entry name" value="RVT_1"/>
    <property type="match status" value="1"/>
</dbReference>
<dbReference type="InterPro" id="IPR000477">
    <property type="entry name" value="RT_dom"/>
</dbReference>
<dbReference type="GO" id="GO:0016020">
    <property type="term" value="C:membrane"/>
    <property type="evidence" value="ECO:0007669"/>
    <property type="project" value="UniProtKB-SubCell"/>
</dbReference>
<reference evidence="11" key="1">
    <citation type="submission" date="2023-06" db="EMBL/GenBank/DDBJ databases">
        <title>Male Hemibagrus guttatus genome.</title>
        <authorList>
            <person name="Bian C."/>
        </authorList>
    </citation>
    <scope>NUCLEOTIDE SEQUENCE</scope>
    <source>
        <strain evidence="11">Male_cb2023</strain>
        <tissue evidence="11">Muscle</tissue>
    </source>
</reference>
<evidence type="ECO:0000256" key="5">
    <source>
        <dbReference type="ARBA" id="ARBA00022989"/>
    </source>
</evidence>
<feature type="region of interest" description="Disordered" evidence="8">
    <location>
        <begin position="1"/>
        <end position="26"/>
    </location>
</feature>
<proteinExistence type="inferred from homology"/>
<dbReference type="PANTHER" id="PTHR17615">
    <property type="entry name" value="PROTEIN FAM189A"/>
    <property type="match status" value="1"/>
</dbReference>
<evidence type="ECO:0000256" key="6">
    <source>
        <dbReference type="ARBA" id="ARBA00023136"/>
    </source>
</evidence>
<dbReference type="InterPro" id="IPR043502">
    <property type="entry name" value="DNA/RNA_pol_sf"/>
</dbReference>
<dbReference type="SUPFAM" id="SSF56672">
    <property type="entry name" value="DNA/RNA polymerases"/>
    <property type="match status" value="1"/>
</dbReference>
<dbReference type="Pfam" id="PF03372">
    <property type="entry name" value="Exo_endo_phos"/>
    <property type="match status" value="1"/>
</dbReference>
<dbReference type="PANTHER" id="PTHR17615:SF7">
    <property type="entry name" value="PROTEIN ENTREP3"/>
    <property type="match status" value="1"/>
</dbReference>
<evidence type="ECO:0000256" key="7">
    <source>
        <dbReference type="ARBA" id="ARBA00034309"/>
    </source>
</evidence>
<keyword evidence="5 9" id="KW-1133">Transmembrane helix</keyword>
<evidence type="ECO:0000256" key="8">
    <source>
        <dbReference type="SAM" id="MobiDB-lite"/>
    </source>
</evidence>
<keyword evidence="12" id="KW-1185">Reference proteome</keyword>
<evidence type="ECO:0000256" key="2">
    <source>
        <dbReference type="ARBA" id="ARBA00010879"/>
    </source>
</evidence>
<accession>A0AAE0RGJ9</accession>
<dbReference type="GO" id="GO:0004523">
    <property type="term" value="F:RNA-DNA hybrid ribonuclease activity"/>
    <property type="evidence" value="ECO:0007669"/>
    <property type="project" value="UniProtKB-EC"/>
</dbReference>
<keyword evidence="6 9" id="KW-0472">Membrane</keyword>
<protein>
    <recommendedName>
        <fullName evidence="3">ribonuclease H</fullName>
        <ecNumber evidence="3">3.1.26.4</ecNumber>
    </recommendedName>
</protein>
<evidence type="ECO:0000256" key="1">
    <source>
        <dbReference type="ARBA" id="ARBA00004141"/>
    </source>
</evidence>
<dbReference type="InterPro" id="IPR036691">
    <property type="entry name" value="Endo/exonu/phosph_ase_sf"/>
</dbReference>
<dbReference type="CDD" id="cd09076">
    <property type="entry name" value="L1-EN"/>
    <property type="match status" value="1"/>
</dbReference>
<dbReference type="Gene3D" id="3.30.70.270">
    <property type="match status" value="1"/>
</dbReference>
<dbReference type="InterPro" id="IPR043128">
    <property type="entry name" value="Rev_trsase/Diguanyl_cyclase"/>
</dbReference>
<dbReference type="EC" id="3.1.26.4" evidence="3"/>
<evidence type="ECO:0000313" key="11">
    <source>
        <dbReference type="EMBL" id="KAK3551847.1"/>
    </source>
</evidence>
<feature type="compositionally biased region" description="Polar residues" evidence="8">
    <location>
        <begin position="582"/>
        <end position="595"/>
    </location>
</feature>
<dbReference type="Pfam" id="PF04103">
    <property type="entry name" value="CD20"/>
    <property type="match status" value="1"/>
</dbReference>
<feature type="region of interest" description="Disordered" evidence="8">
    <location>
        <begin position="518"/>
        <end position="558"/>
    </location>
</feature>
<evidence type="ECO:0000256" key="9">
    <source>
        <dbReference type="SAM" id="Phobius"/>
    </source>
</evidence>
<dbReference type="Gene3D" id="3.60.10.10">
    <property type="entry name" value="Endonuclease/exonuclease/phosphatase"/>
    <property type="match status" value="1"/>
</dbReference>
<feature type="transmembrane region" description="Helical" evidence="9">
    <location>
        <begin position="36"/>
        <end position="61"/>
    </location>
</feature>
<feature type="region of interest" description="Disordered" evidence="8">
    <location>
        <begin position="1270"/>
        <end position="1294"/>
    </location>
</feature>
<evidence type="ECO:0000256" key="4">
    <source>
        <dbReference type="ARBA" id="ARBA00022692"/>
    </source>
</evidence>
<dbReference type="InterPro" id="IPR005135">
    <property type="entry name" value="Endo/exonuclease/phosphatase"/>
</dbReference>
<feature type="compositionally biased region" description="Low complexity" evidence="8">
    <location>
        <begin position="547"/>
        <end position="558"/>
    </location>
</feature>
<feature type="region of interest" description="Disordered" evidence="8">
    <location>
        <begin position="628"/>
        <end position="653"/>
    </location>
</feature>
<dbReference type="Proteomes" id="UP001274896">
    <property type="component" value="Unassembled WGS sequence"/>
</dbReference>
<gene>
    <name evidence="11" type="ORF">QTP70_030218</name>
</gene>
<comment type="similarity">
    <text evidence="2">Belongs to the beta type-B retroviral polymerase family. HERV class-II K(HML-2) pol subfamily.</text>
</comment>
<feature type="region of interest" description="Disordered" evidence="8">
    <location>
        <begin position="316"/>
        <end position="341"/>
    </location>
</feature>
<name>A0AAE0RGJ9_9TELE</name>
<feature type="compositionally biased region" description="Basic residues" evidence="8">
    <location>
        <begin position="1277"/>
        <end position="1288"/>
    </location>
</feature>
<evidence type="ECO:0000313" key="12">
    <source>
        <dbReference type="Proteomes" id="UP001274896"/>
    </source>
</evidence>
<keyword evidence="4 9" id="KW-0812">Transmembrane</keyword>
<dbReference type="InterPro" id="IPR030431">
    <property type="entry name" value="ENTREP1-3"/>
</dbReference>
<comment type="caution">
    <text evidence="11">The sequence shown here is derived from an EMBL/GenBank/DDBJ whole genome shotgun (WGS) entry which is preliminary data.</text>
</comment>
<dbReference type="PROSITE" id="PS50878">
    <property type="entry name" value="RT_POL"/>
    <property type="match status" value="1"/>
</dbReference>
<dbReference type="EMBL" id="JAUCMX010000003">
    <property type="protein sequence ID" value="KAK3551847.1"/>
    <property type="molecule type" value="Genomic_DNA"/>
</dbReference>
<evidence type="ECO:0000259" key="10">
    <source>
        <dbReference type="PROSITE" id="PS50878"/>
    </source>
</evidence>
<comment type="subcellular location">
    <subcellularLocation>
        <location evidence="1">Membrane</location>
        <topology evidence="1">Multi-pass membrane protein</topology>
    </subcellularLocation>
</comment>
<dbReference type="SUPFAM" id="SSF56219">
    <property type="entry name" value="DNase I-like"/>
    <property type="match status" value="1"/>
</dbReference>
<evidence type="ECO:0000256" key="3">
    <source>
        <dbReference type="ARBA" id="ARBA00012180"/>
    </source>
</evidence>
<feature type="transmembrane region" description="Helical" evidence="9">
    <location>
        <begin position="120"/>
        <end position="142"/>
    </location>
</feature>
<dbReference type="InterPro" id="IPR007237">
    <property type="entry name" value="CD20-like"/>
</dbReference>
<feature type="region of interest" description="Disordered" evidence="8">
    <location>
        <begin position="572"/>
        <end position="595"/>
    </location>
</feature>
<feature type="domain" description="Reverse transcriptase" evidence="10">
    <location>
        <begin position="1035"/>
        <end position="1311"/>
    </location>
</feature>
<organism evidence="11 12">
    <name type="scientific">Hemibagrus guttatus</name>
    <dbReference type="NCBI Taxonomy" id="175788"/>
    <lineage>
        <taxon>Eukaryota</taxon>
        <taxon>Metazoa</taxon>
        <taxon>Chordata</taxon>
        <taxon>Craniata</taxon>
        <taxon>Vertebrata</taxon>
        <taxon>Euteleostomi</taxon>
        <taxon>Actinopterygii</taxon>
        <taxon>Neopterygii</taxon>
        <taxon>Teleostei</taxon>
        <taxon>Ostariophysi</taxon>
        <taxon>Siluriformes</taxon>
        <taxon>Bagridae</taxon>
        <taxon>Hemibagrus</taxon>
    </lineage>
</organism>
<sequence>MPSPSDSSSAASLSGSRAFSGSRRGTSGRARASARVLLYLGLCHLALGAMVLAFSFTSLAFSASARVRQSLSLLGRFLHKASVYDSTIRKRVGQNGTRESCKVVASGIVGVISWRRPFTLVVSLFMLLSAVCVILSLAGSMLSCQNAQMVKSYLTCRVEHGLCVCCDPKQTCSLIEDETLVLYLHADCHSVRHQLKDLLFSACGLSILSTIICTLSTVTCSIHIFSLDLLHLLAPHRTRSVNPECTTPQDAFLTNMMDFEEFVPPIPPPPYYPPEYTCSSETDAQSITYNGSMESPVPLYPTDCPPPYEAVIGQRDPTLPTHPGEASAERGTSVGFSGEVSGDSGSLLMSEIVDIPDDSSPSEDSCVLEVAFAVRTRARGVSEGGEGVDYSIPQTPTARCCFRGERSNSCSSPSTYNTSTFRSPVMRHQALLAYSCSHLEMLGGAASTRSSVPEILVCPCTSSRRGSSSDATNPRALPSLGVTRDHQCSLAPGLHPVSCVHRRCGRDSRDSEALLPLVRSHSEPGLSSSTDTGDFPGSVASKGISEGGSRTSSDTGRSSACLLLQRSPLVSTGMLPRKGSLKATTEQLPSKQPLASSLRIHKSCTRSLGDLKVTRVLVQRLLQRSKRNLEPASEHAGNCGQRPKRRVGGDGSLPFDQVGTLQRKGRELADMMERRKVDILCVQETKWKGSKARSIGAGFKLFYYGVDSKRNGVGVVLKEEFVRNVLEVKRVSDRMMSLKLEIEGVMLNVVSGYAPQVGCELEEKERFWSELDEVMESIPTGERVVIGADFNGHVGEGNTGDEEVMGKFGVKERNLEGQMVVDFAKRMDMAVVNTYFQKREEHRVTYKSGGRRTQVDYILCRRGNLKEISDCKVVVGESVARQHRMVVCRMTLMVCKKKRSEIEKKTKWWKLKKEECCEEFRQKLRQALGGQVVLPDDWETTAEVIRETGRKVLGVSSGRRKEDKETWWWNEEVQDSIQRKGLAKKKWDMDRTEENRQEYKELQCRVKREVSKAKQNAYDELYTRLDTREGEKDLYRLARQRDRDGKDVQQVRVIKGRDGRVLTSEESVQRRWKEYFEELMNEENEREKRVEGVNSVEQKVDKIRKDEVRKALKRMKSGKAVGPDNIPVEVWKCLGEAAVEFLTSLFNRVLENLEKAYDRVPREELWYCMRKSGVAEKHVRVVQDMYERSRTVVRCAVGQTEEFNVEVGLHQGSALSPFLFAIVMDQLSEEVRQESPWTMMFADDIVICSESREQVEENLEVLRASWGASRGQQYQHRSQHHRRGHHHSHSEGYPVIRHSDPDPARTEGIHLRSCGDLSFMSAVSLHRLHPHTHTSSGALRLDSTL</sequence>
<feature type="transmembrane region" description="Helical" evidence="9">
    <location>
        <begin position="198"/>
        <end position="225"/>
    </location>
</feature>